<evidence type="ECO:0000256" key="3">
    <source>
        <dbReference type="SAM" id="MobiDB-lite"/>
    </source>
</evidence>
<sequence length="397" mass="43060">MKYIPLVLVLASAILTGACSSHEEEEEADGNKEASSVAEVQAITIVPVQQLQPSKQIVLPGELKPWNKVNIHPKVKGFVKSLAVDRGSVVKKGQVLAVLDAPEALSELSQAKAQLQAAEATASEQSTRAQASKLTYQRMLKTSKMEGAVSLNELDLAKARMMGDSASATVAQGNVQAARAYYQTKSQLAQYLTITAPFDGVIIERNTSPGALVGPSESSSAKPLFVLEDSRTLRLTVAIPEVYANQISGKGTVNFTVNAVPEKLFTANYARSGSSLQEENRSMMTEFDIKNTNDELKAGMYAEVRLPITRSTQTLFVPIKSVVSSSEKVFVVRVKDDKAERIAVKKGNVVDTLVEVFGNLQPGDWIVKEASDEIREGQSAKWHRTESKPVSTTSYQK</sequence>
<feature type="domain" description="YknX-like C-terminal permuted SH3-like" evidence="6">
    <location>
        <begin position="316"/>
        <end position="379"/>
    </location>
</feature>
<feature type="domain" description="CusB-like beta-barrel" evidence="4">
    <location>
        <begin position="235"/>
        <end position="306"/>
    </location>
</feature>
<dbReference type="PANTHER" id="PTHR30469">
    <property type="entry name" value="MULTIDRUG RESISTANCE PROTEIN MDTA"/>
    <property type="match status" value="1"/>
</dbReference>
<dbReference type="SUPFAM" id="SSF111369">
    <property type="entry name" value="HlyD-like secretion proteins"/>
    <property type="match status" value="1"/>
</dbReference>
<keyword evidence="8" id="KW-1185">Reference proteome</keyword>
<dbReference type="Gene3D" id="2.40.420.20">
    <property type="match status" value="1"/>
</dbReference>
<dbReference type="PANTHER" id="PTHR30469:SF37">
    <property type="entry name" value="RAGD PROTEIN"/>
    <property type="match status" value="1"/>
</dbReference>
<feature type="region of interest" description="Disordered" evidence="3">
    <location>
        <begin position="375"/>
        <end position="397"/>
    </location>
</feature>
<dbReference type="Pfam" id="PF25989">
    <property type="entry name" value="YknX_C"/>
    <property type="match status" value="1"/>
</dbReference>
<dbReference type="InterPro" id="IPR006143">
    <property type="entry name" value="RND_pump_MFP"/>
</dbReference>
<evidence type="ECO:0000313" key="8">
    <source>
        <dbReference type="Proteomes" id="UP001228581"/>
    </source>
</evidence>
<dbReference type="Proteomes" id="UP001228581">
    <property type="component" value="Unassembled WGS sequence"/>
</dbReference>
<protein>
    <submittedName>
        <fullName evidence="7">Efflux RND transporter periplasmic adaptor subunit</fullName>
    </submittedName>
</protein>
<reference evidence="7 8" key="1">
    <citation type="submission" date="2023-05" db="EMBL/GenBank/DDBJ databases">
        <authorList>
            <person name="Zhang X."/>
        </authorList>
    </citation>
    <scope>NUCLEOTIDE SEQUENCE [LARGE SCALE GENOMIC DNA]</scope>
    <source>
        <strain evidence="7 8">DM2B3-1</strain>
    </source>
</reference>
<dbReference type="PROSITE" id="PS51257">
    <property type="entry name" value="PROKAR_LIPOPROTEIN"/>
    <property type="match status" value="1"/>
</dbReference>
<dbReference type="Gene3D" id="1.10.287.470">
    <property type="entry name" value="Helix hairpin bin"/>
    <property type="match status" value="1"/>
</dbReference>
<feature type="compositionally biased region" description="Polar residues" evidence="3">
    <location>
        <begin position="388"/>
        <end position="397"/>
    </location>
</feature>
<dbReference type="InterPro" id="IPR058647">
    <property type="entry name" value="BSH_CzcB-like"/>
</dbReference>
<keyword evidence="2" id="KW-0175">Coiled coil</keyword>
<evidence type="ECO:0000259" key="5">
    <source>
        <dbReference type="Pfam" id="PF25973"/>
    </source>
</evidence>
<gene>
    <name evidence="7" type="ORF">QNI19_19895</name>
</gene>
<comment type="similarity">
    <text evidence="1">Belongs to the membrane fusion protein (MFP) (TC 8.A.1) family.</text>
</comment>
<dbReference type="NCBIfam" id="TIGR01730">
    <property type="entry name" value="RND_mfp"/>
    <property type="match status" value="1"/>
</dbReference>
<accession>A0ABT7CNB7</accession>
<feature type="coiled-coil region" evidence="2">
    <location>
        <begin position="101"/>
        <end position="128"/>
    </location>
</feature>
<organism evidence="7 8">
    <name type="scientific">Xanthocytophaga flava</name>
    <dbReference type="NCBI Taxonomy" id="3048013"/>
    <lineage>
        <taxon>Bacteria</taxon>
        <taxon>Pseudomonadati</taxon>
        <taxon>Bacteroidota</taxon>
        <taxon>Cytophagia</taxon>
        <taxon>Cytophagales</taxon>
        <taxon>Rhodocytophagaceae</taxon>
        <taxon>Xanthocytophaga</taxon>
    </lineage>
</organism>
<evidence type="ECO:0000256" key="1">
    <source>
        <dbReference type="ARBA" id="ARBA00009477"/>
    </source>
</evidence>
<dbReference type="InterPro" id="IPR058792">
    <property type="entry name" value="Beta-barrel_RND_2"/>
</dbReference>
<dbReference type="Gene3D" id="2.40.50.100">
    <property type="match status" value="1"/>
</dbReference>
<feature type="compositionally biased region" description="Basic and acidic residues" evidence="3">
    <location>
        <begin position="375"/>
        <end position="387"/>
    </location>
</feature>
<proteinExistence type="inferred from homology"/>
<name>A0ABT7CNB7_9BACT</name>
<comment type="caution">
    <text evidence="7">The sequence shown here is derived from an EMBL/GenBank/DDBJ whole genome shotgun (WGS) entry which is preliminary data.</text>
</comment>
<evidence type="ECO:0000259" key="6">
    <source>
        <dbReference type="Pfam" id="PF25989"/>
    </source>
</evidence>
<evidence type="ECO:0000256" key="2">
    <source>
        <dbReference type="SAM" id="Coils"/>
    </source>
</evidence>
<evidence type="ECO:0000259" key="4">
    <source>
        <dbReference type="Pfam" id="PF25954"/>
    </source>
</evidence>
<dbReference type="InterPro" id="IPR058637">
    <property type="entry name" value="YknX-like_C"/>
</dbReference>
<dbReference type="RefSeq" id="WP_313999048.1">
    <property type="nucleotide sequence ID" value="NZ_JASJOT010000013.1"/>
</dbReference>
<evidence type="ECO:0000313" key="7">
    <source>
        <dbReference type="EMBL" id="MDJ1495212.1"/>
    </source>
</evidence>
<dbReference type="Pfam" id="PF25973">
    <property type="entry name" value="BSH_CzcB"/>
    <property type="match status" value="1"/>
</dbReference>
<feature type="domain" description="CzcB-like barrel-sandwich hybrid" evidence="5">
    <location>
        <begin position="69"/>
        <end position="215"/>
    </location>
</feature>
<dbReference type="EMBL" id="JASJOT010000013">
    <property type="protein sequence ID" value="MDJ1495212.1"/>
    <property type="molecule type" value="Genomic_DNA"/>
</dbReference>
<dbReference type="Gene3D" id="2.40.30.170">
    <property type="match status" value="1"/>
</dbReference>
<dbReference type="Pfam" id="PF25954">
    <property type="entry name" value="Beta-barrel_RND_2"/>
    <property type="match status" value="1"/>
</dbReference>